<feature type="transmembrane region" description="Helical" evidence="7">
    <location>
        <begin position="89"/>
        <end position="108"/>
    </location>
</feature>
<feature type="domain" description="ABC transmembrane type-1" evidence="8">
    <location>
        <begin position="85"/>
        <end position="289"/>
    </location>
</feature>
<feature type="transmembrane region" description="Helical" evidence="7">
    <location>
        <begin position="120"/>
        <end position="140"/>
    </location>
</feature>
<evidence type="ECO:0000313" key="10">
    <source>
        <dbReference type="Proteomes" id="UP000574276"/>
    </source>
</evidence>
<keyword evidence="4 7" id="KW-0812">Transmembrane</keyword>
<keyword evidence="3" id="KW-1003">Cell membrane</keyword>
<comment type="subcellular location">
    <subcellularLocation>
        <location evidence="1 7">Cell membrane</location>
        <topology evidence="1 7">Multi-pass membrane protein</topology>
    </subcellularLocation>
</comment>
<dbReference type="GO" id="GO:0055085">
    <property type="term" value="P:transmembrane transport"/>
    <property type="evidence" value="ECO:0007669"/>
    <property type="project" value="InterPro"/>
</dbReference>
<dbReference type="Gene3D" id="1.10.3720.10">
    <property type="entry name" value="MetI-like"/>
    <property type="match status" value="1"/>
</dbReference>
<keyword evidence="5 7" id="KW-1133">Transmembrane helix</keyword>
<keyword evidence="10" id="KW-1185">Reference proteome</keyword>
<dbReference type="Proteomes" id="UP000574276">
    <property type="component" value="Unassembled WGS sequence"/>
</dbReference>
<dbReference type="RefSeq" id="WP_228353479.1">
    <property type="nucleotide sequence ID" value="NZ_JACEGA010000001.1"/>
</dbReference>
<keyword evidence="2 7" id="KW-0813">Transport</keyword>
<gene>
    <name evidence="9" type="ORF">H0486_13360</name>
</gene>
<evidence type="ECO:0000256" key="5">
    <source>
        <dbReference type="ARBA" id="ARBA00022989"/>
    </source>
</evidence>
<feature type="transmembrane region" description="Helical" evidence="7">
    <location>
        <begin position="21"/>
        <end position="45"/>
    </location>
</feature>
<evidence type="ECO:0000256" key="7">
    <source>
        <dbReference type="RuleBase" id="RU363032"/>
    </source>
</evidence>
<dbReference type="Pfam" id="PF00528">
    <property type="entry name" value="BPD_transp_1"/>
    <property type="match status" value="1"/>
</dbReference>
<dbReference type="CDD" id="cd06261">
    <property type="entry name" value="TM_PBP2"/>
    <property type="match status" value="1"/>
</dbReference>
<comment type="similarity">
    <text evidence="7">Belongs to the binding-protein-dependent transport system permease family.</text>
</comment>
<keyword evidence="6 7" id="KW-0472">Membrane</keyword>
<dbReference type="EMBL" id="JACEGA010000001">
    <property type="protein sequence ID" value="MBB2183861.1"/>
    <property type="molecule type" value="Genomic_DNA"/>
</dbReference>
<dbReference type="InterPro" id="IPR035906">
    <property type="entry name" value="MetI-like_sf"/>
</dbReference>
<evidence type="ECO:0000259" key="8">
    <source>
        <dbReference type="PROSITE" id="PS50928"/>
    </source>
</evidence>
<dbReference type="SUPFAM" id="SSF161098">
    <property type="entry name" value="MetI-like"/>
    <property type="match status" value="1"/>
</dbReference>
<evidence type="ECO:0000256" key="4">
    <source>
        <dbReference type="ARBA" id="ARBA00022692"/>
    </source>
</evidence>
<evidence type="ECO:0000256" key="2">
    <source>
        <dbReference type="ARBA" id="ARBA00022448"/>
    </source>
</evidence>
<dbReference type="PANTHER" id="PTHR43744">
    <property type="entry name" value="ABC TRANSPORTER PERMEASE PROTEIN MG189-RELATED-RELATED"/>
    <property type="match status" value="1"/>
</dbReference>
<name>A0A839K5B7_9FIRM</name>
<dbReference type="AlphaFoldDB" id="A0A839K5B7"/>
<comment type="caution">
    <text evidence="9">The sequence shown here is derived from an EMBL/GenBank/DDBJ whole genome shotgun (WGS) entry which is preliminary data.</text>
</comment>
<evidence type="ECO:0000256" key="3">
    <source>
        <dbReference type="ARBA" id="ARBA00022475"/>
    </source>
</evidence>
<dbReference type="InterPro" id="IPR000515">
    <property type="entry name" value="MetI-like"/>
</dbReference>
<reference evidence="9 10" key="1">
    <citation type="submission" date="2020-07" db="EMBL/GenBank/DDBJ databases">
        <title>Characterization and genome sequencing of isolate MD1, a novel member within the family Lachnospiraceae.</title>
        <authorList>
            <person name="Rettenmaier R."/>
            <person name="Di Bello L."/>
            <person name="Zinser C."/>
            <person name="Scheitz K."/>
            <person name="Liebl W."/>
            <person name="Zverlov V."/>
        </authorList>
    </citation>
    <scope>NUCLEOTIDE SEQUENCE [LARGE SCALE GENOMIC DNA]</scope>
    <source>
        <strain evidence="9 10">MD1</strain>
    </source>
</reference>
<organism evidence="9 10">
    <name type="scientific">Variimorphobacter saccharofermentans</name>
    <dbReference type="NCBI Taxonomy" id="2755051"/>
    <lineage>
        <taxon>Bacteria</taxon>
        <taxon>Bacillati</taxon>
        <taxon>Bacillota</taxon>
        <taxon>Clostridia</taxon>
        <taxon>Lachnospirales</taxon>
        <taxon>Lachnospiraceae</taxon>
        <taxon>Variimorphobacter</taxon>
    </lineage>
</organism>
<sequence length="310" mass="35019">MKAKLQKHQKHKIKSSLSDKIISAVTYVVYSLFAFVCAYPFYYIFINSISANNLSERGKVIFWPKGLHFTNYVNVLKIPDLFQALRISVARTVIGTLLTVVIAAFLGYMFTRESLWKRKLWYRFVVATMYFNAGIIPWFITMNNLGLRNNFWAYIFPVAVQPFYIVLCKTFVESVPKELQDAAEIDGAGTLKIFARIMIPVIKPILATVAIFTAVTQWNSFQDTLLLVTDTKLYTLQFILYQYINQASSLSALVNNSSSTTDLAASLASAQTATSIRMTVTIVVVTPIILVYPIFQRFFVKGIMIGAVKG</sequence>
<dbReference type="PANTHER" id="PTHR43744:SF9">
    <property type="entry name" value="POLYGALACTURONAN_RHAMNOGALACTURONAN TRANSPORT SYSTEM PERMEASE PROTEIN YTCP"/>
    <property type="match status" value="1"/>
</dbReference>
<evidence type="ECO:0000256" key="6">
    <source>
        <dbReference type="ARBA" id="ARBA00023136"/>
    </source>
</evidence>
<feature type="transmembrane region" description="Helical" evidence="7">
    <location>
        <begin position="152"/>
        <end position="172"/>
    </location>
</feature>
<evidence type="ECO:0000256" key="1">
    <source>
        <dbReference type="ARBA" id="ARBA00004651"/>
    </source>
</evidence>
<dbReference type="GO" id="GO:0005886">
    <property type="term" value="C:plasma membrane"/>
    <property type="evidence" value="ECO:0007669"/>
    <property type="project" value="UniProtKB-SubCell"/>
</dbReference>
<feature type="transmembrane region" description="Helical" evidence="7">
    <location>
        <begin position="193"/>
        <end position="215"/>
    </location>
</feature>
<dbReference type="PROSITE" id="PS50928">
    <property type="entry name" value="ABC_TM1"/>
    <property type="match status" value="1"/>
</dbReference>
<evidence type="ECO:0000313" key="9">
    <source>
        <dbReference type="EMBL" id="MBB2183861.1"/>
    </source>
</evidence>
<feature type="transmembrane region" description="Helical" evidence="7">
    <location>
        <begin position="276"/>
        <end position="295"/>
    </location>
</feature>
<accession>A0A839K5B7</accession>
<proteinExistence type="inferred from homology"/>
<protein>
    <submittedName>
        <fullName evidence="9">Carbohydrate ABC transporter permease</fullName>
    </submittedName>
</protein>